<organism evidence="1 2">
    <name type="scientific">Neofusicoccum ribis</name>
    <dbReference type="NCBI Taxonomy" id="45134"/>
    <lineage>
        <taxon>Eukaryota</taxon>
        <taxon>Fungi</taxon>
        <taxon>Dikarya</taxon>
        <taxon>Ascomycota</taxon>
        <taxon>Pezizomycotina</taxon>
        <taxon>Dothideomycetes</taxon>
        <taxon>Dothideomycetes incertae sedis</taxon>
        <taxon>Botryosphaeriales</taxon>
        <taxon>Botryosphaeriaceae</taxon>
        <taxon>Neofusicoccum</taxon>
    </lineage>
</organism>
<reference evidence="1 2" key="1">
    <citation type="submission" date="2024-02" db="EMBL/GenBank/DDBJ databases">
        <title>De novo assembly and annotation of 12 fungi associated with fruit tree decline syndrome in Ontario, Canada.</title>
        <authorList>
            <person name="Sulman M."/>
            <person name="Ellouze W."/>
            <person name="Ilyukhin E."/>
        </authorList>
    </citation>
    <scope>NUCLEOTIDE SEQUENCE [LARGE SCALE GENOMIC DNA]</scope>
    <source>
        <strain evidence="1 2">M1-105</strain>
    </source>
</reference>
<proteinExistence type="predicted"/>
<evidence type="ECO:0000313" key="1">
    <source>
        <dbReference type="EMBL" id="KAL1627205.1"/>
    </source>
</evidence>
<name>A0ABR3SQM6_9PEZI</name>
<keyword evidence="2" id="KW-1185">Reference proteome</keyword>
<evidence type="ECO:0008006" key="3">
    <source>
        <dbReference type="Google" id="ProtNLM"/>
    </source>
</evidence>
<dbReference type="SUPFAM" id="SSF48403">
    <property type="entry name" value="Ankyrin repeat"/>
    <property type="match status" value="1"/>
</dbReference>
<comment type="caution">
    <text evidence="1">The sequence shown here is derived from an EMBL/GenBank/DDBJ whole genome shotgun (WGS) entry which is preliminary data.</text>
</comment>
<evidence type="ECO:0000313" key="2">
    <source>
        <dbReference type="Proteomes" id="UP001521116"/>
    </source>
</evidence>
<dbReference type="Proteomes" id="UP001521116">
    <property type="component" value="Unassembled WGS sequence"/>
</dbReference>
<accession>A0ABR3SQM6</accession>
<dbReference type="EMBL" id="JAJVDC020000074">
    <property type="protein sequence ID" value="KAL1627205.1"/>
    <property type="molecule type" value="Genomic_DNA"/>
</dbReference>
<protein>
    <recommendedName>
        <fullName evidence="3">Ankyrin repeat protein</fullName>
    </recommendedName>
</protein>
<dbReference type="InterPro" id="IPR036770">
    <property type="entry name" value="Ankyrin_rpt-contain_sf"/>
</dbReference>
<gene>
    <name evidence="1" type="ORF">SLS56_006444</name>
</gene>
<dbReference type="Gene3D" id="1.25.40.20">
    <property type="entry name" value="Ankyrin repeat-containing domain"/>
    <property type="match status" value="1"/>
</dbReference>
<sequence length="244" mass="27117">MLAGPHRKRSKLPKLTFSGSPNEVLYNVNLYWNHEPMVNMTELLMWHGVNPLAFRHVNDVTSTKHVIAGSECPEVRALLEKCATCFDDDSRQLAAVALMGTSAAVMSMLQTGVDANTRGREPGVPRTPLQNVVWNYRLDVADYLISVGADVTKPDIGDRAPFFEVLSRRWCHGAKLLVRAGADLKQPSTCEHIPFENSGANGDVAMPVFSCFGLPEVILHCHKTPFLRVSRHRTWTQPVLDSKT</sequence>